<evidence type="ECO:0000256" key="1">
    <source>
        <dbReference type="SAM" id="SignalP"/>
    </source>
</evidence>
<keyword evidence="1" id="KW-0732">Signal</keyword>
<organism evidence="3 4">
    <name type="scientific">Bacteroides reticulotermitis</name>
    <dbReference type="NCBI Taxonomy" id="1133319"/>
    <lineage>
        <taxon>Bacteria</taxon>
        <taxon>Pseudomonadati</taxon>
        <taxon>Bacteroidota</taxon>
        <taxon>Bacteroidia</taxon>
        <taxon>Bacteroidales</taxon>
        <taxon>Bacteroidaceae</taxon>
        <taxon>Bacteroides</taxon>
    </lineage>
</organism>
<comment type="caution">
    <text evidence="3">The sequence shown here is derived from an EMBL/GenBank/DDBJ whole genome shotgun (WGS) entry which is preliminary data.</text>
</comment>
<dbReference type="PROSITE" id="PS51257">
    <property type="entry name" value="PROKAR_LIPOPROTEIN"/>
    <property type="match status" value="1"/>
</dbReference>
<dbReference type="AlphaFoldDB" id="A0A840D059"/>
<feature type="domain" description="BT-3987-like N-terminal" evidence="2">
    <location>
        <begin position="46"/>
        <end position="147"/>
    </location>
</feature>
<dbReference type="Proteomes" id="UP000560658">
    <property type="component" value="Unassembled WGS sequence"/>
</dbReference>
<gene>
    <name evidence="3" type="ORF">GGR06_002778</name>
</gene>
<dbReference type="GO" id="GO:0005975">
    <property type="term" value="P:carbohydrate metabolic process"/>
    <property type="evidence" value="ECO:0007669"/>
    <property type="project" value="UniProtKB-ARBA"/>
</dbReference>
<dbReference type="GO" id="GO:0004553">
    <property type="term" value="F:hydrolase activity, hydrolyzing O-glycosyl compounds"/>
    <property type="evidence" value="ECO:0007669"/>
    <property type="project" value="UniProtKB-ARBA"/>
</dbReference>
<reference evidence="3" key="1">
    <citation type="submission" date="2020-08" db="EMBL/GenBank/DDBJ databases">
        <title>Genomic Encyclopedia of Type Strains, Phase IV (KMG-IV): sequencing the most valuable type-strain genomes for metagenomic binning, comparative biology and taxonomic classification.</title>
        <authorList>
            <person name="Goeker M."/>
        </authorList>
    </citation>
    <scope>NUCLEOTIDE SEQUENCE [LARGE SCALE GENOMIC DNA]</scope>
    <source>
        <strain evidence="3">DSM 105720</strain>
    </source>
</reference>
<protein>
    <recommendedName>
        <fullName evidence="2">BT-3987-like N-terminal domain-containing protein</fullName>
    </recommendedName>
</protein>
<evidence type="ECO:0000313" key="4">
    <source>
        <dbReference type="Proteomes" id="UP000560658"/>
    </source>
</evidence>
<evidence type="ECO:0000259" key="2">
    <source>
        <dbReference type="Pfam" id="PF08522"/>
    </source>
</evidence>
<dbReference type="Pfam" id="PF13385">
    <property type="entry name" value="Laminin_G_3"/>
    <property type="match status" value="1"/>
</dbReference>
<accession>A0A840D059</accession>
<dbReference type="RefSeq" id="WP_044160712.1">
    <property type="nucleotide sequence ID" value="NZ_JACIER010000011.1"/>
</dbReference>
<dbReference type="InterPro" id="IPR013728">
    <property type="entry name" value="BT_3987-like_N"/>
</dbReference>
<feature type="chain" id="PRO_5032904100" description="BT-3987-like N-terminal domain-containing protein" evidence="1">
    <location>
        <begin position="20"/>
        <end position="389"/>
    </location>
</feature>
<sequence>MKRYIKHVFSVLLATAFVAGCNDAEYNVAETTVFLQESLGEAGIAGQVTMIPADGKKISLTMALSDKVNEDVILRFAVDETALATYNKEQSGEYLLMDKDLYDLGQDIKITAGNYVSEPVEIILNKIPDEIADRPLALPLTVEVVKSHVKVAPVTSKYVIAVTPVLINELAQFSGGPNLTNENFTTFYPQYTIECRFQMQNSANRNRFVFNNGYLSGRFEDPQQAQDGHDAHALVQFHVNPDKWINPELSFKSNKWQHLAVSYNGTAITIYVNGAFAGTKEYPVENAGQFNFLKWFESSTYWGSCKLLITEVRVWSVCRTEKQIQSNIKSVLPTSAGLEGYWRVNKTTYNATDKSFADLTEKGHPLTTNATSIQWVSGVSSEDTKTDWK</sequence>
<name>A0A840D059_9BACE</name>
<evidence type="ECO:0000313" key="3">
    <source>
        <dbReference type="EMBL" id="MBB4044976.1"/>
    </source>
</evidence>
<dbReference type="Pfam" id="PF08522">
    <property type="entry name" value="BT_3987-like_N"/>
    <property type="match status" value="1"/>
</dbReference>
<dbReference type="SUPFAM" id="SSF49899">
    <property type="entry name" value="Concanavalin A-like lectins/glucanases"/>
    <property type="match status" value="1"/>
</dbReference>
<proteinExistence type="predicted"/>
<dbReference type="InterPro" id="IPR013320">
    <property type="entry name" value="ConA-like_dom_sf"/>
</dbReference>
<dbReference type="Gene3D" id="2.60.40.1740">
    <property type="entry name" value="hypothetical protein (bacova_03559)"/>
    <property type="match status" value="1"/>
</dbReference>
<feature type="signal peptide" evidence="1">
    <location>
        <begin position="1"/>
        <end position="19"/>
    </location>
</feature>
<dbReference type="Gene3D" id="2.60.120.200">
    <property type="match status" value="1"/>
</dbReference>
<dbReference type="EMBL" id="JACIER010000011">
    <property type="protein sequence ID" value="MBB4044976.1"/>
    <property type="molecule type" value="Genomic_DNA"/>
</dbReference>
<keyword evidence="4" id="KW-1185">Reference proteome</keyword>